<evidence type="ECO:0000313" key="1">
    <source>
        <dbReference type="EMBL" id="KAI3744732.1"/>
    </source>
</evidence>
<reference evidence="2" key="1">
    <citation type="journal article" date="2022" name="Mol. Ecol. Resour.">
        <title>The genomes of chicory, endive, great burdock and yacon provide insights into Asteraceae palaeo-polyploidization history and plant inulin production.</title>
        <authorList>
            <person name="Fan W."/>
            <person name="Wang S."/>
            <person name="Wang H."/>
            <person name="Wang A."/>
            <person name="Jiang F."/>
            <person name="Liu H."/>
            <person name="Zhao H."/>
            <person name="Xu D."/>
            <person name="Zhang Y."/>
        </authorList>
    </citation>
    <scope>NUCLEOTIDE SEQUENCE [LARGE SCALE GENOMIC DNA]</scope>
    <source>
        <strain evidence="2">cv. Yunnan</strain>
    </source>
</reference>
<dbReference type="EMBL" id="CM042036">
    <property type="protein sequence ID" value="KAI3744732.1"/>
    <property type="molecule type" value="Genomic_DNA"/>
</dbReference>
<evidence type="ECO:0000313" key="2">
    <source>
        <dbReference type="Proteomes" id="UP001056120"/>
    </source>
</evidence>
<protein>
    <submittedName>
        <fullName evidence="1">Uncharacterized protein</fullName>
    </submittedName>
</protein>
<comment type="caution">
    <text evidence="1">The sequence shown here is derived from an EMBL/GenBank/DDBJ whole genome shotgun (WGS) entry which is preliminary data.</text>
</comment>
<sequence length="214" mass="23618">MSSYSTGSKSYYSVTSDDEEPTEVTNENYSDGSTAELPSNARKSPFYVPGGPSYSVDENTELPKHPVDSTGYLADDDDESNWDWNSETGNGPTSPDIPLPYAFTVGGSPTPTMGYPIEEYPDEDTQPTGDINSIYVCWLFDQGREDRALLHQHQEWIMSITSELEQTQEALIVTLALADSARDEALLATTGHGNGRLLWIMAMVALVVAFVYYF</sequence>
<organism evidence="1 2">
    <name type="scientific">Smallanthus sonchifolius</name>
    <dbReference type="NCBI Taxonomy" id="185202"/>
    <lineage>
        <taxon>Eukaryota</taxon>
        <taxon>Viridiplantae</taxon>
        <taxon>Streptophyta</taxon>
        <taxon>Embryophyta</taxon>
        <taxon>Tracheophyta</taxon>
        <taxon>Spermatophyta</taxon>
        <taxon>Magnoliopsida</taxon>
        <taxon>eudicotyledons</taxon>
        <taxon>Gunneridae</taxon>
        <taxon>Pentapetalae</taxon>
        <taxon>asterids</taxon>
        <taxon>campanulids</taxon>
        <taxon>Asterales</taxon>
        <taxon>Asteraceae</taxon>
        <taxon>Asteroideae</taxon>
        <taxon>Heliantheae alliance</taxon>
        <taxon>Millerieae</taxon>
        <taxon>Smallanthus</taxon>
    </lineage>
</organism>
<reference evidence="1 2" key="2">
    <citation type="journal article" date="2022" name="Mol. Ecol. Resour.">
        <title>The genomes of chicory, endive, great burdock and yacon provide insights into Asteraceae paleo-polyploidization history and plant inulin production.</title>
        <authorList>
            <person name="Fan W."/>
            <person name="Wang S."/>
            <person name="Wang H."/>
            <person name="Wang A."/>
            <person name="Jiang F."/>
            <person name="Liu H."/>
            <person name="Zhao H."/>
            <person name="Xu D."/>
            <person name="Zhang Y."/>
        </authorList>
    </citation>
    <scope>NUCLEOTIDE SEQUENCE [LARGE SCALE GENOMIC DNA]</scope>
    <source>
        <strain evidence="2">cv. Yunnan</strain>
        <tissue evidence="1">Leaves</tissue>
    </source>
</reference>
<gene>
    <name evidence="1" type="ORF">L1987_57823</name>
</gene>
<proteinExistence type="predicted"/>
<keyword evidence="2" id="KW-1185">Reference proteome</keyword>
<dbReference type="Proteomes" id="UP001056120">
    <property type="component" value="Linkage Group LG19"/>
</dbReference>
<name>A0ACB9DEK5_9ASTR</name>
<accession>A0ACB9DEK5</accession>